<name>A0A6A6J518_WESOR</name>
<accession>A0A6A6J518</accession>
<feature type="transmembrane region" description="Helical" evidence="1">
    <location>
        <begin position="109"/>
        <end position="132"/>
    </location>
</feature>
<dbReference type="RefSeq" id="XP_033648816.1">
    <property type="nucleotide sequence ID" value="XM_033801326.1"/>
</dbReference>
<organism evidence="2 3">
    <name type="scientific">Westerdykella ornata</name>
    <dbReference type="NCBI Taxonomy" id="318751"/>
    <lineage>
        <taxon>Eukaryota</taxon>
        <taxon>Fungi</taxon>
        <taxon>Dikarya</taxon>
        <taxon>Ascomycota</taxon>
        <taxon>Pezizomycotina</taxon>
        <taxon>Dothideomycetes</taxon>
        <taxon>Pleosporomycetidae</taxon>
        <taxon>Pleosporales</taxon>
        <taxon>Sporormiaceae</taxon>
        <taxon>Westerdykella</taxon>
    </lineage>
</organism>
<reference evidence="2" key="1">
    <citation type="journal article" date="2020" name="Stud. Mycol.">
        <title>101 Dothideomycetes genomes: a test case for predicting lifestyles and emergence of pathogens.</title>
        <authorList>
            <person name="Haridas S."/>
            <person name="Albert R."/>
            <person name="Binder M."/>
            <person name="Bloem J."/>
            <person name="Labutti K."/>
            <person name="Salamov A."/>
            <person name="Andreopoulos B."/>
            <person name="Baker S."/>
            <person name="Barry K."/>
            <person name="Bills G."/>
            <person name="Bluhm B."/>
            <person name="Cannon C."/>
            <person name="Castanera R."/>
            <person name="Culley D."/>
            <person name="Daum C."/>
            <person name="Ezra D."/>
            <person name="Gonzalez J."/>
            <person name="Henrissat B."/>
            <person name="Kuo A."/>
            <person name="Liang C."/>
            <person name="Lipzen A."/>
            <person name="Lutzoni F."/>
            <person name="Magnuson J."/>
            <person name="Mondo S."/>
            <person name="Nolan M."/>
            <person name="Ohm R."/>
            <person name="Pangilinan J."/>
            <person name="Park H.-J."/>
            <person name="Ramirez L."/>
            <person name="Alfaro M."/>
            <person name="Sun H."/>
            <person name="Tritt A."/>
            <person name="Yoshinaga Y."/>
            <person name="Zwiers L.-H."/>
            <person name="Turgeon B."/>
            <person name="Goodwin S."/>
            <person name="Spatafora J."/>
            <person name="Crous P."/>
            <person name="Grigoriev I."/>
        </authorList>
    </citation>
    <scope>NUCLEOTIDE SEQUENCE</scope>
    <source>
        <strain evidence="2">CBS 379.55</strain>
    </source>
</reference>
<feature type="transmembrane region" description="Helical" evidence="1">
    <location>
        <begin position="139"/>
        <end position="157"/>
    </location>
</feature>
<protein>
    <submittedName>
        <fullName evidence="2">Uncharacterized protein</fullName>
    </submittedName>
</protein>
<evidence type="ECO:0000313" key="3">
    <source>
        <dbReference type="Proteomes" id="UP000800097"/>
    </source>
</evidence>
<dbReference type="OrthoDB" id="3801228at2759"/>
<sequence length="319" mass="35875">MYITRDSTSDQLPEPAQQPFRGIYDGVHDMYGPGAFVAWIITGYCVAAQYFSPMEGPLYWNIDKDLAIFLLYPVVAAGQLIYKSSRYSGPRTDFCASTYSQGPSKPGVAAIWACTNVCLTATSMNACLLVLLRKSRIRFICVLAAYLWLLASLLYAWRPCLSFKDMVCWSILIMAWPLLSALGPAALPLAVFILPYGIRDTWYFVSNHHFSGLDHLNYKDYVTVFVLALLGICGPLFGALFMAFLGVGALGCLLLMIPQTNHKIDDFGQIMTLMAAVVNAVFVVRTLFKEYGRVWLGYLLERERYWTESRVQADRIERP</sequence>
<dbReference type="EMBL" id="ML986554">
    <property type="protein sequence ID" value="KAF2271277.1"/>
    <property type="molecule type" value="Genomic_DNA"/>
</dbReference>
<gene>
    <name evidence="2" type="ORF">EI97DRAFT_462986</name>
</gene>
<evidence type="ECO:0000313" key="2">
    <source>
        <dbReference type="EMBL" id="KAF2271277.1"/>
    </source>
</evidence>
<keyword evidence="1" id="KW-0472">Membrane</keyword>
<feature type="transmembrane region" description="Helical" evidence="1">
    <location>
        <begin position="269"/>
        <end position="288"/>
    </location>
</feature>
<keyword evidence="1" id="KW-1133">Transmembrane helix</keyword>
<feature type="transmembrane region" description="Helical" evidence="1">
    <location>
        <begin position="224"/>
        <end position="257"/>
    </location>
</feature>
<feature type="transmembrane region" description="Helical" evidence="1">
    <location>
        <begin position="64"/>
        <end position="82"/>
    </location>
</feature>
<feature type="transmembrane region" description="Helical" evidence="1">
    <location>
        <begin position="169"/>
        <end position="194"/>
    </location>
</feature>
<dbReference type="Proteomes" id="UP000800097">
    <property type="component" value="Unassembled WGS sequence"/>
</dbReference>
<dbReference type="AlphaFoldDB" id="A0A6A6J518"/>
<proteinExistence type="predicted"/>
<dbReference type="GeneID" id="54554501"/>
<keyword evidence="3" id="KW-1185">Reference proteome</keyword>
<evidence type="ECO:0000256" key="1">
    <source>
        <dbReference type="SAM" id="Phobius"/>
    </source>
</evidence>
<keyword evidence="1" id="KW-0812">Transmembrane</keyword>
<feature type="transmembrane region" description="Helical" evidence="1">
    <location>
        <begin position="30"/>
        <end position="52"/>
    </location>
</feature>